<evidence type="ECO:0000256" key="6">
    <source>
        <dbReference type="ARBA" id="ARBA00022692"/>
    </source>
</evidence>
<keyword evidence="10 14" id="KW-1133">Transmembrane helix</keyword>
<feature type="transmembrane region" description="Helical" evidence="14">
    <location>
        <begin position="151"/>
        <end position="171"/>
    </location>
</feature>
<keyword evidence="9" id="KW-0106">Calcium</keyword>
<gene>
    <name evidence="16" type="ORF">NDN08_003560</name>
</gene>
<evidence type="ECO:0000256" key="2">
    <source>
        <dbReference type="ARBA" id="ARBA00006833"/>
    </source>
</evidence>
<evidence type="ECO:0000256" key="5">
    <source>
        <dbReference type="ARBA" id="ARBA00022568"/>
    </source>
</evidence>
<evidence type="ECO:0000256" key="10">
    <source>
        <dbReference type="ARBA" id="ARBA00022989"/>
    </source>
</evidence>
<evidence type="ECO:0000256" key="7">
    <source>
        <dbReference type="ARBA" id="ARBA00022729"/>
    </source>
</evidence>
<dbReference type="InterPro" id="IPR009567">
    <property type="entry name" value="SARAF"/>
</dbReference>
<organism evidence="16 17">
    <name type="scientific">Rhodosorus marinus</name>
    <dbReference type="NCBI Taxonomy" id="101924"/>
    <lineage>
        <taxon>Eukaryota</taxon>
        <taxon>Rhodophyta</taxon>
        <taxon>Stylonematophyceae</taxon>
        <taxon>Stylonematales</taxon>
        <taxon>Stylonemataceae</taxon>
        <taxon>Rhodosorus</taxon>
    </lineage>
</organism>
<evidence type="ECO:0000256" key="15">
    <source>
        <dbReference type="SAM" id="SignalP"/>
    </source>
</evidence>
<evidence type="ECO:0000256" key="3">
    <source>
        <dbReference type="ARBA" id="ARBA00016584"/>
    </source>
</evidence>
<comment type="caution">
    <text evidence="16">The sequence shown here is derived from an EMBL/GenBank/DDBJ whole genome shotgun (WGS) entry which is preliminary data.</text>
</comment>
<keyword evidence="12 14" id="KW-0472">Membrane</keyword>
<evidence type="ECO:0000313" key="17">
    <source>
        <dbReference type="Proteomes" id="UP001157974"/>
    </source>
</evidence>
<evidence type="ECO:0000313" key="16">
    <source>
        <dbReference type="EMBL" id="KAJ8907078.1"/>
    </source>
</evidence>
<evidence type="ECO:0000256" key="13">
    <source>
        <dbReference type="ARBA" id="ARBA00031116"/>
    </source>
</evidence>
<keyword evidence="7 15" id="KW-0732">Signal</keyword>
<proteinExistence type="inferred from homology"/>
<dbReference type="PANTHER" id="PTHR15929:SF0">
    <property type="entry name" value="STORE-OPERATED CALCIUM ENTRY-ASSOCIATED REGULATORY FACTOR"/>
    <property type="match status" value="1"/>
</dbReference>
<reference evidence="16 17" key="1">
    <citation type="journal article" date="2023" name="Nat. Commun.">
        <title>Origin of minicircular mitochondrial genomes in red algae.</title>
        <authorList>
            <person name="Lee Y."/>
            <person name="Cho C.H."/>
            <person name="Lee Y.M."/>
            <person name="Park S.I."/>
            <person name="Yang J.H."/>
            <person name="West J.A."/>
            <person name="Bhattacharya D."/>
            <person name="Yoon H.S."/>
        </authorList>
    </citation>
    <scope>NUCLEOTIDE SEQUENCE [LARGE SCALE GENOMIC DNA]</scope>
    <source>
        <strain evidence="16 17">CCMP1338</strain>
        <tissue evidence="16">Whole cell</tissue>
    </source>
</reference>
<feature type="chain" id="PRO_5043339398" description="Store-operated calcium entry-associated regulatory factor" evidence="15">
    <location>
        <begin position="16"/>
        <end position="187"/>
    </location>
</feature>
<name>A0AAV8UZQ2_9RHOD</name>
<evidence type="ECO:0000256" key="9">
    <source>
        <dbReference type="ARBA" id="ARBA00022837"/>
    </source>
</evidence>
<feature type="signal peptide" evidence="15">
    <location>
        <begin position="1"/>
        <end position="15"/>
    </location>
</feature>
<keyword evidence="11" id="KW-0406">Ion transport</keyword>
<keyword evidence="8" id="KW-0256">Endoplasmic reticulum</keyword>
<evidence type="ECO:0000256" key="11">
    <source>
        <dbReference type="ARBA" id="ARBA00023065"/>
    </source>
</evidence>
<evidence type="ECO:0000256" key="8">
    <source>
        <dbReference type="ARBA" id="ARBA00022824"/>
    </source>
</evidence>
<keyword evidence="17" id="KW-1185">Reference proteome</keyword>
<evidence type="ECO:0000256" key="14">
    <source>
        <dbReference type="SAM" id="Phobius"/>
    </source>
</evidence>
<comment type="subcellular location">
    <subcellularLocation>
        <location evidence="1">Endoplasmic reticulum membrane</location>
        <topology evidence="1">Single-pass type I membrane protein</topology>
    </subcellularLocation>
</comment>
<evidence type="ECO:0000256" key="1">
    <source>
        <dbReference type="ARBA" id="ARBA00004115"/>
    </source>
</evidence>
<sequence>MLLLCILTVSSLCRADDPQRVLIDSISALSFAEGLYTKGRRERPRPQLECVGGSAEKGGEHPHLVRCVNRGRPSSGRDIQWECEALMDKNVYIDYIVVHCEGFSGPTDKFIVRDSCYLEYKLEFGQGRSAGGMTTVDSREQRHKGNSEHFFMTRVLLPLGLVVAIACLFNVRRFVSGSRQRAAVPVI</sequence>
<evidence type="ECO:0000256" key="12">
    <source>
        <dbReference type="ARBA" id="ARBA00023136"/>
    </source>
</evidence>
<evidence type="ECO:0000256" key="4">
    <source>
        <dbReference type="ARBA" id="ARBA00022448"/>
    </source>
</evidence>
<keyword evidence="4" id="KW-0813">Transport</keyword>
<keyword evidence="5" id="KW-0109">Calcium transport</keyword>
<dbReference type="GO" id="GO:0006816">
    <property type="term" value="P:calcium ion transport"/>
    <property type="evidence" value="ECO:0007669"/>
    <property type="project" value="UniProtKB-KW"/>
</dbReference>
<dbReference type="Proteomes" id="UP001157974">
    <property type="component" value="Unassembled WGS sequence"/>
</dbReference>
<dbReference type="EMBL" id="JAMWBK010000003">
    <property type="protein sequence ID" value="KAJ8907078.1"/>
    <property type="molecule type" value="Genomic_DNA"/>
</dbReference>
<dbReference type="GO" id="GO:0005789">
    <property type="term" value="C:endoplasmic reticulum membrane"/>
    <property type="evidence" value="ECO:0007669"/>
    <property type="project" value="UniProtKB-SubCell"/>
</dbReference>
<accession>A0AAV8UZQ2</accession>
<dbReference type="Pfam" id="PF06682">
    <property type="entry name" value="SARAF"/>
    <property type="match status" value="1"/>
</dbReference>
<comment type="similarity">
    <text evidence="2">Belongs to the SARAF family.</text>
</comment>
<keyword evidence="6 14" id="KW-0812">Transmembrane</keyword>
<dbReference type="GO" id="GO:2001256">
    <property type="term" value="P:regulation of store-operated calcium entry"/>
    <property type="evidence" value="ECO:0007669"/>
    <property type="project" value="InterPro"/>
</dbReference>
<dbReference type="PANTHER" id="PTHR15929">
    <property type="entry name" value="STORE-OPERATED CALCIUM ENTRY-ASSOCIATED REGULATORY FACTOR"/>
    <property type="match status" value="1"/>
</dbReference>
<protein>
    <recommendedName>
        <fullName evidence="3">Store-operated calcium entry-associated regulatory factor</fullName>
    </recommendedName>
    <alternativeName>
        <fullName evidence="13">Transmembrane protein 66</fullName>
    </alternativeName>
</protein>
<dbReference type="AlphaFoldDB" id="A0AAV8UZQ2"/>